<feature type="compositionally biased region" description="Gly residues" evidence="2">
    <location>
        <begin position="2235"/>
        <end position="2252"/>
    </location>
</feature>
<dbReference type="InterPro" id="IPR024973">
    <property type="entry name" value="ESPR"/>
</dbReference>
<name>A0ABW8JDS9_9GAMM</name>
<dbReference type="SUPFAM" id="SSF103515">
    <property type="entry name" value="Autotransporter"/>
    <property type="match status" value="1"/>
</dbReference>
<dbReference type="InterPro" id="IPR012332">
    <property type="entry name" value="Autotransporter_pectin_lyase_C"/>
</dbReference>
<feature type="region of interest" description="Disordered" evidence="2">
    <location>
        <begin position="77"/>
        <end position="116"/>
    </location>
</feature>
<dbReference type="InterPro" id="IPR013425">
    <property type="entry name" value="Autotrns_rpt"/>
</dbReference>
<sequence>MNRIYRLVWNRALRVLQVASEFAHSQGGAATGEGTSPMRRHPLALALSMVLGVALGAVAPQATAQTVVGGQGGAPGANAGSGASTGGGGAGGGGGGTSPANASGTGGTGGTSNTNNAGGAGGAPGYIGVGGAPTSYTGGAGIAGNGTGASGGGGGGGGAGYVLNNTGVLNNAFGNTLTGGAGGAGGAGTTNGGGGGGGGNGVLATSGTYISNRGTVAGGAGGAGGTGGVSGGGGGGGGNGITGSGIRIGNYGTITGGAGGAAGHGGTSSGYAGSNGDAVLFSGGTNTLYLHYGSVENGAIEVVRGATATIETMTSGLNLNGGTINGTANPTALIADGTTIIDTTYGALTISGVISGSNNGSGTGGSLESKGGTLTLTNTNTFSGATTIDSGSTLALTGSGSLAQSSGITANGTFDVSGTTSGASITSLSGNAGTVNLGGKTLALTNASGNFSGAIDGSGGLALSAGTETLAGNNGFTGATTINGGTLALSGSGSIAQSSNVVFSGAAGTFNISGTTSGATIEALNGSGTVNLGSKALTISGNGGTFGGVIQGNGGSLTIGSGASLTLTGNNTYTGGTTINGGTLVISSDANLGNAAGSLTLANDGTLYDQSTTSFTSARAVALSGAGVAETFDVVSGGTLTLSGKMSGSGALLKTDYGTLVLSNTSNNYSGGTYLQGGGTVSVSSDANLGATSGLLDFDGGWLQTTASFSSARAIYVTNGGGTEGAWLNVNNDTTLTLTGNVTGSGSNPTLNLSNGSGSVVYTGTSTNTQWMLQGGQQLTLGGSITPYSGTTNAVVLAGSSNTLTLESGYYLGGNVLSSGGGDTLALGGSGAASFNVSQITTSPPSSYTGAPQFFNFSNYTKTGSGTWTLGGTGSQAWTVAAGTLIGDPNSMAGDLAISSGATATFDVGSNNGNTGFATNGTYNGTISGAGSVSKIDDGTLTVSSFNYYNGGSDIQAGELLANNNNALGTGGVTIEDGATLGLGGGVSISNSISLNGNASIDVSSGHGTLNGLIDGSGSLTKTGSSSLTLAGNNIYTGITNISGGTLALSGSSSVAESSDVNVASGATFDVSGFNNGSPSIKSLDGSGIVALGGNHLMLTDASGTFSGTIQNSGIYGGSVGSVEISGGTETLAGYNLYTGGTYIDANATLALSGGADIASSSGVMLSGSLNATTGVVTNAGTLDISGITSSASIAGLSGVGFVNLGSQELTLTGGGTFQGVISDGGAGGSLALTGTTTETLTNANTYTGTTNIGSGATLVLAGSGSIANSSAVTANGTLDISGSTNLDVSIVSLDGNGSVTLGGNTLTLTNANGMFGGTVSDGGNGVGGKLVISGTETLSGNNTYTGGTTLSSGTLTVGNSSALGTGTLNMAAGTTLVLSNGVAVANALTINGDPTIEVDGSNSATYSGIISDGTPAGTLEKTGTGTLSLTAANTYTGATDIVGGTLTLYGGSIAASSDVNVGSGATLDTSNEGNAYITSLDGSGSVHLGQSHLTLTNASGTFSGVISDGGAGNTGSLEVSGGTETLNGVNTYTGQTTVDSGASLMVGDASNTTAQVVGNVVVNSDGTLSGHGSILGNVTLNDLATLALGGTGNTNDTALGTLTVGSLTAANGSIIDIAYGAPTSGDSIQVNGALALDGATLNVTNAGIMGPGVYKVISYTGTLNQLNGGLTLGTTPSGQSLALQSLAGQINLVDSTGVTLNYWNANGAASATQMGGGSGSWGTTSSTNGTNGTNGANWTNADGSAANGTWVNGNFAVFGGTAGTVTVNGSVDATGMQFAVDGYTVNGNFQLDPTTDGSTTTAPVIRVGDGSADGASMTATLNSRLTGTDGFTKTDLGTLVLTGDSENSLSGGITVAGGTLQIGDEVGNTTYAGYLNTPISMASGTTLVLDAGYLWSPGPTGSTLNGFNTVSGAGFTVTVSANGTVQGGWGNYRNSGTTVGNGGAGIYFGASSSANTLNNAGNVTGGGGGYSKNAVGGNGGAGVGGAGFTVNNAPTVSGNTSSSASIRGGSGNTGYAFSGGMGGAGISGTGFTVNNAKGASVDGGAGGYTYGRGAAAANGGAGGAGIGGSGFTVNNAGGIGGGNGNYTTGNGGISGTGGVGGAGIDGSVFALANAATGTITGGMGGGNYTGGMAGNGGAGVYVEAGANPSTLNNAGSISGGTGGSGNDGANGGNGGTGIGGSNFALVNSSSITGGNGANGGTGGNSVNGNNGGAGGNGGAGISGSDFTVTNTGSIVGGNGGSGGTPGNGGSNGTAGVGGVGLIAMGNSTVINAGSISGGNADGGIGAYADAVEFSGGGNTLTLESGYSFTGNVISSSGTTNGGDTLALGGSSNATFDLSQIVATTPTGWTGTVQYDGFASLAKTGSSTWIVTGSTASSATWTISDGTLQVGSGHNGGDGALTGSVTDNAALVFDNTATSTYAGVISGSGTLTQQGAGTLTLTGANTYTGGTTISSGTLQVGNGGSTGSITGNVADNGTLTFKLSGDTAFAGAITGSGALVQNGSGTLTLTGANDYTGGTTINTGTLVASSASLPGKVTDNAALVFDQASDGTLAGAIAGSGSLAKSGAGILILDGDSSAFAGTTTVQAGTLEVGDASTPSAALGSNVTVNSGATLRGHGSIGGNVVNNGTVWPGGSIGTLTIAGNYTQASNATLDIEVGATAASELKVGGTATLAGTLALTVDAGTYTQGQQFTLLSAGSVNGTFGTTTIAGASNFAFLTPTVSYAGNNVALTLTMARNNVSFPSVGQTPNQTATAAATQALGTGNPVYDAVVTLNAATARSAFAQLGGEIHASTRTAIMDDDHYVRDAINQHIAGQSNDANGLNVTDADGVTAWTSTWGHWGSHDGNSNASTMDSNGSGLLFGADLPLGTARLGAVMSTGEGSTRIDAQGSAAHTLDQHLGVYGSAQTGALLWQGAAIYGWQKVDTHRAIDFGSFNGVADSSYHAHTAQAYLDGSLPFVQGNTTLAPFANLAVERLSTPSVQENGTPAALDVAGQDSTVGYGTLGLRASFDLGAANHGLHAHASLGWQHAWGDVLPVDTMRFASGSDSFDITGTPVLRNAGVANAGISFTIAPNVTVDGTYQGQFGKQSRDQSGRISLDWKF</sequence>
<dbReference type="EMBL" id="JADIKK010000008">
    <property type="protein sequence ID" value="MFK2879179.1"/>
    <property type="molecule type" value="Genomic_DNA"/>
</dbReference>
<dbReference type="Proteomes" id="UP001620339">
    <property type="component" value="Unassembled WGS sequence"/>
</dbReference>
<evidence type="ECO:0000259" key="3">
    <source>
        <dbReference type="PROSITE" id="PS51208"/>
    </source>
</evidence>
<dbReference type="NCBIfam" id="TIGR02601">
    <property type="entry name" value="autotrns_rpt"/>
    <property type="match status" value="9"/>
</dbReference>
<comment type="caution">
    <text evidence="4">The sequence shown here is derived from an EMBL/GenBank/DDBJ whole genome shotgun (WGS) entry which is preliminary data.</text>
</comment>
<dbReference type="Pfam" id="PF13018">
    <property type="entry name" value="ESPR"/>
    <property type="match status" value="1"/>
</dbReference>
<feature type="region of interest" description="Disordered" evidence="2">
    <location>
        <begin position="1714"/>
        <end position="1742"/>
    </location>
</feature>
<feature type="compositionally biased region" description="Gly residues" evidence="2">
    <location>
        <begin position="83"/>
        <end position="97"/>
    </location>
</feature>
<dbReference type="InterPro" id="IPR011050">
    <property type="entry name" value="Pectin_lyase_fold/virulence"/>
</dbReference>
<dbReference type="RefSeq" id="WP_404616023.1">
    <property type="nucleotide sequence ID" value="NZ_JADIKK010000008.1"/>
</dbReference>
<keyword evidence="5" id="KW-1185">Reference proteome</keyword>
<accession>A0ABW8JDS9</accession>
<dbReference type="InterPro" id="IPR005546">
    <property type="entry name" value="Autotransporte_beta"/>
</dbReference>
<protein>
    <submittedName>
        <fullName evidence="4">Autotransporter-associated beta strand repeat-containing protein</fullName>
    </submittedName>
</protein>
<feature type="domain" description="Autotransporter" evidence="3">
    <location>
        <begin position="2827"/>
        <end position="3103"/>
    </location>
</feature>
<dbReference type="InterPro" id="IPR036709">
    <property type="entry name" value="Autotransporte_beta_dom_sf"/>
</dbReference>
<reference evidence="4 5" key="1">
    <citation type="submission" date="2020-10" db="EMBL/GenBank/DDBJ databases">
        <title>Phylogeny of dyella-like bacteria.</title>
        <authorList>
            <person name="Fu J."/>
        </authorList>
    </citation>
    <scope>NUCLEOTIDE SEQUENCE [LARGE SCALE GENOMIC DNA]</scope>
    <source>
        <strain evidence="4 5">KACC 19113</strain>
    </source>
</reference>
<dbReference type="SUPFAM" id="SSF51126">
    <property type="entry name" value="Pectin lyase-like"/>
    <property type="match status" value="6"/>
</dbReference>
<feature type="compositionally biased region" description="Low complexity" evidence="2">
    <location>
        <begin position="1722"/>
        <end position="1742"/>
    </location>
</feature>
<dbReference type="SMART" id="SM00869">
    <property type="entry name" value="Autotransporter"/>
    <property type="match status" value="1"/>
</dbReference>
<keyword evidence="1" id="KW-0732">Signal</keyword>
<evidence type="ECO:0000256" key="2">
    <source>
        <dbReference type="SAM" id="MobiDB-lite"/>
    </source>
</evidence>
<gene>
    <name evidence="4" type="ORF">ISP25_19080</name>
</gene>
<feature type="region of interest" description="Disordered" evidence="2">
    <location>
        <begin position="2233"/>
        <end position="2252"/>
    </location>
</feature>
<proteinExistence type="predicted"/>
<dbReference type="Pfam" id="PF12951">
    <property type="entry name" value="PATR"/>
    <property type="match status" value="16"/>
</dbReference>
<organism evidence="4 5">
    <name type="scientific">Rhodanobacter hydrolyticus</name>
    <dbReference type="NCBI Taxonomy" id="2250595"/>
    <lineage>
        <taxon>Bacteria</taxon>
        <taxon>Pseudomonadati</taxon>
        <taxon>Pseudomonadota</taxon>
        <taxon>Gammaproteobacteria</taxon>
        <taxon>Lysobacterales</taxon>
        <taxon>Rhodanobacteraceae</taxon>
        <taxon>Rhodanobacter</taxon>
    </lineage>
</organism>
<dbReference type="Gene3D" id="2.160.20.20">
    <property type="match status" value="3"/>
</dbReference>
<evidence type="ECO:0000256" key="1">
    <source>
        <dbReference type="ARBA" id="ARBA00022729"/>
    </source>
</evidence>
<dbReference type="PROSITE" id="PS51208">
    <property type="entry name" value="AUTOTRANSPORTER"/>
    <property type="match status" value="1"/>
</dbReference>
<evidence type="ECO:0000313" key="4">
    <source>
        <dbReference type="EMBL" id="MFK2879179.1"/>
    </source>
</evidence>
<evidence type="ECO:0000313" key="5">
    <source>
        <dbReference type="Proteomes" id="UP001620339"/>
    </source>
</evidence>